<dbReference type="Proteomes" id="UP000190102">
    <property type="component" value="Unassembled WGS sequence"/>
</dbReference>
<dbReference type="GO" id="GO:0006260">
    <property type="term" value="P:DNA replication"/>
    <property type="evidence" value="ECO:0007669"/>
    <property type="project" value="InterPro"/>
</dbReference>
<keyword evidence="1 3" id="KW-0547">Nucleotide-binding</keyword>
<protein>
    <submittedName>
        <fullName evidence="5">Ribonucleoside-triphosphate reductase class III catalytic subunit</fullName>
    </submittedName>
</protein>
<dbReference type="PANTHER" id="PTHR21075">
    <property type="entry name" value="ANAEROBIC RIBONUCLEOSIDE-TRIPHOSPHATE REDUCTASE"/>
    <property type="match status" value="1"/>
</dbReference>
<dbReference type="STRING" id="115783.SAMN02745119_03024"/>
<proteinExistence type="predicted"/>
<gene>
    <name evidence="5" type="ORF">SAMN02745119_03024</name>
</gene>
<feature type="domain" description="ATP-cone" evidence="4">
    <location>
        <begin position="9"/>
        <end position="101"/>
    </location>
</feature>
<evidence type="ECO:0000259" key="4">
    <source>
        <dbReference type="PROSITE" id="PS51161"/>
    </source>
</evidence>
<dbReference type="CDD" id="cd01675">
    <property type="entry name" value="RNR_III"/>
    <property type="match status" value="1"/>
</dbReference>
<dbReference type="GO" id="GO:0031250">
    <property type="term" value="C:anaerobic ribonucleoside-triphosphate reductase complex"/>
    <property type="evidence" value="ECO:0007669"/>
    <property type="project" value="TreeGrafter"/>
</dbReference>
<evidence type="ECO:0000256" key="3">
    <source>
        <dbReference type="PROSITE-ProRule" id="PRU00492"/>
    </source>
</evidence>
<accession>A0A1T4RQT9</accession>
<dbReference type="PANTHER" id="PTHR21075:SF0">
    <property type="entry name" value="ANAEROBIC RIBONUCLEOSIDE-TRIPHOSPHATE REDUCTASE"/>
    <property type="match status" value="1"/>
</dbReference>
<evidence type="ECO:0000313" key="6">
    <source>
        <dbReference type="Proteomes" id="UP000190102"/>
    </source>
</evidence>
<dbReference type="RefSeq" id="WP_078791247.1">
    <property type="nucleotide sequence ID" value="NZ_FUWR01000023.1"/>
</dbReference>
<dbReference type="SUPFAM" id="SSF51998">
    <property type="entry name" value="PFL-like glycyl radical enzymes"/>
    <property type="match status" value="1"/>
</dbReference>
<organism evidence="5 6">
    <name type="scientific">Trichlorobacter thiogenes</name>
    <dbReference type="NCBI Taxonomy" id="115783"/>
    <lineage>
        <taxon>Bacteria</taxon>
        <taxon>Pseudomonadati</taxon>
        <taxon>Thermodesulfobacteriota</taxon>
        <taxon>Desulfuromonadia</taxon>
        <taxon>Geobacterales</taxon>
        <taxon>Geobacteraceae</taxon>
        <taxon>Trichlorobacter</taxon>
    </lineage>
</organism>
<dbReference type="PROSITE" id="PS51161">
    <property type="entry name" value="ATP_CONE"/>
    <property type="match status" value="1"/>
</dbReference>
<dbReference type="Pfam" id="PF03477">
    <property type="entry name" value="ATP-cone"/>
    <property type="match status" value="1"/>
</dbReference>
<dbReference type="Gene3D" id="3.20.70.20">
    <property type="match status" value="1"/>
</dbReference>
<dbReference type="AlphaFoldDB" id="A0A1T4RQT9"/>
<keyword evidence="6" id="KW-1185">Reference proteome</keyword>
<dbReference type="InterPro" id="IPR005144">
    <property type="entry name" value="ATP-cone_dom"/>
</dbReference>
<evidence type="ECO:0000256" key="1">
    <source>
        <dbReference type="ARBA" id="ARBA00022741"/>
    </source>
</evidence>
<dbReference type="Pfam" id="PF13597">
    <property type="entry name" value="NRDD"/>
    <property type="match status" value="1"/>
</dbReference>
<dbReference type="GO" id="GO:0004748">
    <property type="term" value="F:ribonucleoside-diphosphate reductase activity, thioredoxin disulfide as acceptor"/>
    <property type="evidence" value="ECO:0007669"/>
    <property type="project" value="TreeGrafter"/>
</dbReference>
<sequence length="668" mass="75302">MQQTTAAPVSVIKRDGERAPFEASRIKSAIQRAGKATAEFGDDEANLITSQVLKVLRHRFPQESPTIEQIQDVVEQALISANHFATLRAYAVYREQRSRLRQDRKTVVDVTASVNEYLDQSDWRVSANANQGYSLGGLILNLSGKVIANYWLSQVYPPEVGEAHRDGSVHIHDLDMLAGYCAGWSLRMLLTEGFNGVPGKVEAGPPRHLSSAVGQIVNFLGTLQNEWAGAQAFSSFDTYLAPFIRKDSLTYEDVRQQMQELIFNLNVPSRWGTQTPFTNLTFDWTCPDDLKQQVPVIAGEEMPFRYGDLQAEMDLINKVYIEVMTAGDAKGRVFTFPIPTYNITPDFPWESENAELLFTMTARYGLPYFQNFVNSELTPNMVRSMCCRLQLDLRELLKRGNGLFGSAEQTGSLGVVTINCARLGYLHQGDEAGLLQRLDQLLEISRTSLEIKRKVIQRHMDNGLFPYTKRYLGTLRNHFSTIGVNGVNEMIRNFTADQEDITSPAGHGLAVRLMDHLRGRMVQFQEQTGSMYNLEATPAEGTTYRFAREDKKRFPAILQAGSPEAPYYTNSSQLPVGFTDDPFEALQRQEELQRKYTGGTVLHLYLGEQVSSVDACKQLVKRSLERFRLPYVTVTPTFSICPKHGYLSGEHHFCPLCDEEISRSQSKH</sequence>
<reference evidence="6" key="1">
    <citation type="submission" date="2017-02" db="EMBL/GenBank/DDBJ databases">
        <authorList>
            <person name="Varghese N."/>
            <person name="Submissions S."/>
        </authorList>
    </citation>
    <scope>NUCLEOTIDE SEQUENCE [LARGE SCALE GENOMIC DNA]</scope>
    <source>
        <strain evidence="6">ATCC BAA-34</strain>
    </source>
</reference>
<dbReference type="OrthoDB" id="9762933at2"/>
<dbReference type="EMBL" id="FUWR01000023">
    <property type="protein sequence ID" value="SKA18313.1"/>
    <property type="molecule type" value="Genomic_DNA"/>
</dbReference>
<dbReference type="InterPro" id="IPR012833">
    <property type="entry name" value="NrdD"/>
</dbReference>
<dbReference type="NCBIfam" id="TIGR02487">
    <property type="entry name" value="NrdD"/>
    <property type="match status" value="1"/>
</dbReference>
<evidence type="ECO:0000313" key="5">
    <source>
        <dbReference type="EMBL" id="SKA18313.1"/>
    </source>
</evidence>
<name>A0A1T4RQT9_9BACT</name>
<evidence type="ECO:0000256" key="2">
    <source>
        <dbReference type="ARBA" id="ARBA00022840"/>
    </source>
</evidence>
<dbReference type="GO" id="GO:0009265">
    <property type="term" value="P:2'-deoxyribonucleotide biosynthetic process"/>
    <property type="evidence" value="ECO:0007669"/>
    <property type="project" value="TreeGrafter"/>
</dbReference>
<keyword evidence="2 3" id="KW-0067">ATP-binding</keyword>
<dbReference type="GO" id="GO:0005524">
    <property type="term" value="F:ATP binding"/>
    <property type="evidence" value="ECO:0007669"/>
    <property type="project" value="UniProtKB-UniRule"/>
</dbReference>
<dbReference type="NCBIfam" id="NF006126">
    <property type="entry name" value="PRK08270.1"/>
    <property type="match status" value="1"/>
</dbReference>
<dbReference type="GO" id="GO:0008998">
    <property type="term" value="F:ribonucleoside-triphosphate reductase (thioredoxin) activity"/>
    <property type="evidence" value="ECO:0007669"/>
    <property type="project" value="InterPro"/>
</dbReference>